<feature type="region of interest" description="Disordered" evidence="1">
    <location>
        <begin position="89"/>
        <end position="160"/>
    </location>
</feature>
<dbReference type="EMBL" id="SDLP01000003">
    <property type="protein sequence ID" value="TDL08425.1"/>
    <property type="molecule type" value="Genomic_DNA"/>
</dbReference>
<organism evidence="2 3">
    <name type="scientific">Mycolicibacterium obuense</name>
    <dbReference type="NCBI Taxonomy" id="1807"/>
    <lineage>
        <taxon>Bacteria</taxon>
        <taxon>Bacillati</taxon>
        <taxon>Actinomycetota</taxon>
        <taxon>Actinomycetes</taxon>
        <taxon>Mycobacteriales</taxon>
        <taxon>Mycobacteriaceae</taxon>
        <taxon>Mycolicibacterium</taxon>
    </lineage>
</organism>
<dbReference type="Proteomes" id="UP000294952">
    <property type="component" value="Unassembled WGS sequence"/>
</dbReference>
<accession>A0A4R5X6K4</accession>
<protein>
    <submittedName>
        <fullName evidence="2">Flagellar hook-length control protein</fullName>
    </submittedName>
</protein>
<feature type="compositionally biased region" description="Pro residues" evidence="1">
    <location>
        <begin position="95"/>
        <end position="111"/>
    </location>
</feature>
<keyword evidence="2" id="KW-0966">Cell projection</keyword>
<evidence type="ECO:0000256" key="1">
    <source>
        <dbReference type="SAM" id="MobiDB-lite"/>
    </source>
</evidence>
<evidence type="ECO:0000313" key="2">
    <source>
        <dbReference type="EMBL" id="TDL08425.1"/>
    </source>
</evidence>
<name>A0A4R5X6K4_9MYCO</name>
<dbReference type="OrthoDB" id="4475557at2"/>
<comment type="caution">
    <text evidence="2">The sequence shown here is derived from an EMBL/GenBank/DDBJ whole genome shotgun (WGS) entry which is preliminary data.</text>
</comment>
<keyword evidence="2" id="KW-0969">Cilium</keyword>
<reference evidence="2 3" key="1">
    <citation type="submission" date="2019-01" db="EMBL/GenBank/DDBJ databases">
        <title>High-quality-draft genome sequences of five non-tuberculosis mycobacteriaceae isolated from a nosocomial environment.</title>
        <authorList>
            <person name="Tiago I."/>
            <person name="Alarico S."/>
            <person name="Pereira S.G."/>
            <person name="Coelho C."/>
            <person name="Maranha A."/>
            <person name="Empadinhas N."/>
        </authorList>
    </citation>
    <scope>NUCLEOTIDE SEQUENCE [LARGE SCALE GENOMIC DNA]</scope>
    <source>
        <strain evidence="2 3">22DIII</strain>
    </source>
</reference>
<keyword evidence="2" id="KW-0282">Flagellum</keyword>
<proteinExistence type="predicted"/>
<evidence type="ECO:0000313" key="3">
    <source>
        <dbReference type="Proteomes" id="UP000294952"/>
    </source>
</evidence>
<dbReference type="AlphaFoldDB" id="A0A4R5X6K4"/>
<gene>
    <name evidence="2" type="ORF">EUA04_13360</name>
</gene>
<sequence length="160" mass="16724">MTTMTPEDAIKAASSLARDIADGGLAPSDLERQAVAECRELFGTVAGPDDPLWELHRDIARQVLALDGVPTDELAEWLAVARQRAGEPVAAVEPLPLPEPEAAPVTPPEPESPASEADSPGHGGAPASGANPAPQAVPTSPRPDRYDPLAAWQPGSTRRY</sequence>